<evidence type="ECO:0000313" key="6">
    <source>
        <dbReference type="Proteomes" id="UP001500483"/>
    </source>
</evidence>
<comment type="similarity">
    <text evidence="1 4">Belongs to the enoyl-CoA hydratase/isomerase family.</text>
</comment>
<dbReference type="Proteomes" id="UP001500483">
    <property type="component" value="Unassembled WGS sequence"/>
</dbReference>
<dbReference type="EMBL" id="BAAAYK010000038">
    <property type="protein sequence ID" value="GAA3357066.1"/>
    <property type="molecule type" value="Genomic_DNA"/>
</dbReference>
<evidence type="ECO:0000313" key="5">
    <source>
        <dbReference type="EMBL" id="GAA3357066.1"/>
    </source>
</evidence>
<dbReference type="InterPro" id="IPR018376">
    <property type="entry name" value="Enoyl-CoA_hyd/isom_CS"/>
</dbReference>
<dbReference type="Gene3D" id="3.90.226.10">
    <property type="entry name" value="2-enoyl-CoA Hydratase, Chain A, domain 1"/>
    <property type="match status" value="1"/>
</dbReference>
<dbReference type="InterPro" id="IPR029045">
    <property type="entry name" value="ClpP/crotonase-like_dom_sf"/>
</dbReference>
<protein>
    <submittedName>
        <fullName evidence="5">Enoyl-CoA hydratase</fullName>
    </submittedName>
</protein>
<dbReference type="RefSeq" id="WP_258348522.1">
    <property type="nucleotide sequence ID" value="NZ_BAAAYK010000038.1"/>
</dbReference>
<dbReference type="PANTHER" id="PTHR11941:SF169">
    <property type="entry name" value="(7AS)-7A-METHYL-1,5-DIOXO-2,3,5,6,7,7A-HEXAHYDRO-1H-INDENE-CARBOXYL-COA HYDROLASE"/>
    <property type="match status" value="1"/>
</dbReference>
<evidence type="ECO:0000256" key="1">
    <source>
        <dbReference type="ARBA" id="ARBA00005254"/>
    </source>
</evidence>
<evidence type="ECO:0000256" key="4">
    <source>
        <dbReference type="RuleBase" id="RU003707"/>
    </source>
</evidence>
<keyword evidence="6" id="KW-1185">Reference proteome</keyword>
<keyword evidence="3" id="KW-0456">Lyase</keyword>
<dbReference type="CDD" id="cd06558">
    <property type="entry name" value="crotonase-like"/>
    <property type="match status" value="1"/>
</dbReference>
<sequence>MISTGWDGTVGLIALDRHERRNALDLEHCRGLAAAVAEQVEQGARALVLTGEGSTFCAGADLDGVYGDEFRDALYTALRSVLDAPVPVLAAINGPAVGAGAQLSLAADLRVAGPEAYFAVPTARNGLAVDPWTVRRLSLLAGGGPARALLLAGERLAATTAHERGLVDRIGSHADAVSWAREIAELAPLSLRYAKLALNSLDTEVPDADLERAYDACWASEDAAEASRARAERRAPRFHGR</sequence>
<comment type="caution">
    <text evidence="5">The sequence shown here is derived from an EMBL/GenBank/DDBJ whole genome shotgun (WGS) entry which is preliminary data.</text>
</comment>
<dbReference type="PROSITE" id="PS00166">
    <property type="entry name" value="ENOYL_COA_HYDRATASE"/>
    <property type="match status" value="1"/>
</dbReference>
<reference evidence="6" key="1">
    <citation type="journal article" date="2019" name="Int. J. Syst. Evol. Microbiol.">
        <title>The Global Catalogue of Microorganisms (GCM) 10K type strain sequencing project: providing services to taxonomists for standard genome sequencing and annotation.</title>
        <authorList>
            <consortium name="The Broad Institute Genomics Platform"/>
            <consortium name="The Broad Institute Genome Sequencing Center for Infectious Disease"/>
            <person name="Wu L."/>
            <person name="Ma J."/>
        </authorList>
    </citation>
    <scope>NUCLEOTIDE SEQUENCE [LARGE SCALE GENOMIC DNA]</scope>
    <source>
        <strain evidence="6">JCM 9687</strain>
    </source>
</reference>
<evidence type="ECO:0000256" key="3">
    <source>
        <dbReference type="ARBA" id="ARBA00023239"/>
    </source>
</evidence>
<dbReference type="PANTHER" id="PTHR11941">
    <property type="entry name" value="ENOYL-COA HYDRATASE-RELATED"/>
    <property type="match status" value="1"/>
</dbReference>
<keyword evidence="2" id="KW-0443">Lipid metabolism</keyword>
<gene>
    <name evidence="5" type="ORF">GCM10020366_23590</name>
</gene>
<dbReference type="NCBIfam" id="NF005891">
    <property type="entry name" value="PRK07854.1"/>
    <property type="match status" value="1"/>
</dbReference>
<dbReference type="InterPro" id="IPR001753">
    <property type="entry name" value="Enoyl-CoA_hydra/iso"/>
</dbReference>
<proteinExistence type="inferred from homology"/>
<organism evidence="5 6">
    <name type="scientific">Saccharopolyspora gregorii</name>
    <dbReference type="NCBI Taxonomy" id="33914"/>
    <lineage>
        <taxon>Bacteria</taxon>
        <taxon>Bacillati</taxon>
        <taxon>Actinomycetota</taxon>
        <taxon>Actinomycetes</taxon>
        <taxon>Pseudonocardiales</taxon>
        <taxon>Pseudonocardiaceae</taxon>
        <taxon>Saccharopolyspora</taxon>
    </lineage>
</organism>
<name>A0ABP6RPE0_9PSEU</name>
<evidence type="ECO:0000256" key="2">
    <source>
        <dbReference type="ARBA" id="ARBA00023098"/>
    </source>
</evidence>
<dbReference type="Pfam" id="PF00378">
    <property type="entry name" value="ECH_1"/>
    <property type="match status" value="1"/>
</dbReference>
<dbReference type="SUPFAM" id="SSF52096">
    <property type="entry name" value="ClpP/crotonase"/>
    <property type="match status" value="1"/>
</dbReference>
<accession>A0ABP6RPE0</accession>